<reference evidence="3" key="3">
    <citation type="journal article" date="2022" name="bioRxiv">
        <title>A global pangenome for the wheat fungal pathogen Pyrenophora tritici-repentis and prediction of effector protein structural homology.</title>
        <authorList>
            <person name="Moolhuijzen P."/>
            <person name="See P.T."/>
            <person name="Shi G."/>
            <person name="Powell H.R."/>
            <person name="Cockram J."/>
            <person name="Jorgensen L.N."/>
            <person name="Benslimane H."/>
            <person name="Strelkov S.E."/>
            <person name="Turner J."/>
            <person name="Liu Z."/>
            <person name="Moffat C.S."/>
        </authorList>
    </citation>
    <scope>NUCLEOTIDE SEQUENCE</scope>
    <source>
        <strain evidence="3">86-124</strain>
    </source>
</reference>
<dbReference type="Proteomes" id="UP000249757">
    <property type="component" value="Unassembled WGS sequence"/>
</dbReference>
<dbReference type="AlphaFoldDB" id="A0A2W1CVI1"/>
<keyword evidence="5" id="KW-1185">Reference proteome</keyword>
<gene>
    <name evidence="3" type="ORF">Ptr86124_004181</name>
    <name evidence="2" type="ORF">PtrM4_093580</name>
</gene>
<reference evidence="3" key="2">
    <citation type="submission" date="2021-05" db="EMBL/GenBank/DDBJ databases">
        <authorList>
            <person name="Moolhuijzen P.M."/>
            <person name="Moffat C.S."/>
        </authorList>
    </citation>
    <scope>NUCLEOTIDE SEQUENCE</scope>
    <source>
        <strain evidence="3">86-124</strain>
    </source>
</reference>
<dbReference type="EMBL" id="NRDI02000004">
    <property type="protein sequence ID" value="KAI1517244.1"/>
    <property type="molecule type" value="Genomic_DNA"/>
</dbReference>
<accession>A0A2W1CVI1</accession>
<dbReference type="Proteomes" id="UP000245464">
    <property type="component" value="Chromosome 4"/>
</dbReference>
<evidence type="ECO:0000313" key="3">
    <source>
        <dbReference type="EMBL" id="KAI1517244.1"/>
    </source>
</evidence>
<organism evidence="2 4">
    <name type="scientific">Pyrenophora tritici-repentis</name>
    <dbReference type="NCBI Taxonomy" id="45151"/>
    <lineage>
        <taxon>Eukaryota</taxon>
        <taxon>Fungi</taxon>
        <taxon>Dikarya</taxon>
        <taxon>Ascomycota</taxon>
        <taxon>Pezizomycotina</taxon>
        <taxon>Dothideomycetes</taxon>
        <taxon>Pleosporomycetidae</taxon>
        <taxon>Pleosporales</taxon>
        <taxon>Pleosporineae</taxon>
        <taxon>Pleosporaceae</taxon>
        <taxon>Pyrenophora</taxon>
    </lineage>
</organism>
<name>A0A2W1CVI1_9PLEO</name>
<evidence type="ECO:0000313" key="4">
    <source>
        <dbReference type="Proteomes" id="UP000245464"/>
    </source>
</evidence>
<evidence type="ECO:0000256" key="1">
    <source>
        <dbReference type="SAM" id="MobiDB-lite"/>
    </source>
</evidence>
<feature type="region of interest" description="Disordered" evidence="1">
    <location>
        <begin position="24"/>
        <end position="66"/>
    </location>
</feature>
<dbReference type="EMBL" id="NQIK02000004">
    <property type="protein sequence ID" value="KAF7571858.1"/>
    <property type="molecule type" value="Genomic_DNA"/>
</dbReference>
<comment type="caution">
    <text evidence="2">The sequence shown here is derived from an EMBL/GenBank/DDBJ whole genome shotgun (WGS) entry which is preliminary data.</text>
</comment>
<protein>
    <submittedName>
        <fullName evidence="2">Uncharacterized protein</fullName>
    </submittedName>
</protein>
<reference evidence="2 4" key="1">
    <citation type="journal article" date="2018" name="BMC Genomics">
        <title>Comparative genomics of the wheat fungal pathogen Pyrenophora tritici-repentis reveals chromosomal variations and genome plasticity.</title>
        <authorList>
            <person name="Moolhuijzen P."/>
            <person name="See P.T."/>
            <person name="Hane J.K."/>
            <person name="Shi G."/>
            <person name="Liu Z."/>
            <person name="Oliver R.P."/>
            <person name="Moffat C.S."/>
        </authorList>
    </citation>
    <scope>NUCLEOTIDE SEQUENCE [LARGE SCALE GENOMIC DNA]</scope>
    <source>
        <strain evidence="2">M4</strain>
    </source>
</reference>
<evidence type="ECO:0000313" key="5">
    <source>
        <dbReference type="Proteomes" id="UP000249757"/>
    </source>
</evidence>
<proteinExistence type="predicted"/>
<reference evidence="5" key="4">
    <citation type="journal article" date="2022" name="Microb. Genom.">
        <title>A global pangenome for the wheat fungal pathogen Pyrenophora tritici-repentis and prediction of effector protein structural homology.</title>
        <authorList>
            <person name="Moolhuijzen P.M."/>
            <person name="See P.T."/>
            <person name="Shi G."/>
            <person name="Powell H.R."/>
            <person name="Cockram J."/>
            <person name="Jorgensen L.N."/>
            <person name="Benslimane H."/>
            <person name="Strelkov S.E."/>
            <person name="Turner J."/>
            <person name="Liu Z."/>
            <person name="Moffat C.S."/>
        </authorList>
    </citation>
    <scope>NUCLEOTIDE SEQUENCE [LARGE SCALE GENOMIC DNA]</scope>
</reference>
<evidence type="ECO:0000313" key="2">
    <source>
        <dbReference type="EMBL" id="KAF7571858.1"/>
    </source>
</evidence>
<feature type="compositionally biased region" description="Basic and acidic residues" evidence="1">
    <location>
        <begin position="25"/>
        <end position="37"/>
    </location>
</feature>
<sequence length="66" mass="7588">MPPGELRKKKGSVDELGYQLTDLRIGNKRDKPMEDLANKLASKWKPKKSHNSQQRDRSDTGDPMKH</sequence>
<feature type="compositionally biased region" description="Basic and acidic residues" evidence="1">
    <location>
        <begin position="53"/>
        <end position="66"/>
    </location>
</feature>